<name>A0A061RY66_9CHLO</name>
<feature type="non-terminal residue" evidence="2">
    <location>
        <position position="1"/>
    </location>
</feature>
<sequence>GDRFRWVSSLPALVTTGGRGSNCADFGRAPLLGPRPSLDLRPHPHPWSPAPFLLPRTEAAPAPPREGLP</sequence>
<feature type="non-terminal residue" evidence="2">
    <location>
        <position position="69"/>
    </location>
</feature>
<dbReference type="AlphaFoldDB" id="A0A061RY66"/>
<gene>
    <name evidence="2" type="ORF">TSPGSL018_22890</name>
</gene>
<organism evidence="2">
    <name type="scientific">Tetraselmis sp. GSL018</name>
    <dbReference type="NCBI Taxonomy" id="582737"/>
    <lineage>
        <taxon>Eukaryota</taxon>
        <taxon>Viridiplantae</taxon>
        <taxon>Chlorophyta</taxon>
        <taxon>core chlorophytes</taxon>
        <taxon>Chlorodendrophyceae</taxon>
        <taxon>Chlorodendrales</taxon>
        <taxon>Chlorodendraceae</taxon>
        <taxon>Tetraselmis</taxon>
    </lineage>
</organism>
<protein>
    <submittedName>
        <fullName evidence="2">Uncharacterized protein</fullName>
    </submittedName>
</protein>
<feature type="region of interest" description="Disordered" evidence="1">
    <location>
        <begin position="35"/>
        <end position="69"/>
    </location>
</feature>
<reference evidence="2" key="1">
    <citation type="submission" date="2014-05" db="EMBL/GenBank/DDBJ databases">
        <title>The transcriptome of the halophilic microalga Tetraselmis sp. GSL018 isolated from the Great Salt Lake, Utah.</title>
        <authorList>
            <person name="Jinkerson R.E."/>
            <person name="D'Adamo S."/>
            <person name="Posewitz M.C."/>
        </authorList>
    </citation>
    <scope>NUCLEOTIDE SEQUENCE</scope>
    <source>
        <strain evidence="2">GSL018</strain>
    </source>
</reference>
<evidence type="ECO:0000313" key="2">
    <source>
        <dbReference type="EMBL" id="JAC75511.1"/>
    </source>
</evidence>
<evidence type="ECO:0000256" key="1">
    <source>
        <dbReference type="SAM" id="MobiDB-lite"/>
    </source>
</evidence>
<dbReference type="EMBL" id="GBEZ01010135">
    <property type="protein sequence ID" value="JAC75511.1"/>
    <property type="molecule type" value="Transcribed_RNA"/>
</dbReference>
<accession>A0A061RY66</accession>
<proteinExistence type="predicted"/>